<proteinExistence type="predicted"/>
<protein>
    <submittedName>
        <fullName evidence="1">Uncharacterized protein</fullName>
    </submittedName>
</protein>
<sequence>MTSLTPLHDFFELTEQIEQEQLSLTLASSSPGFAFLFYMYATSQDPNLTAKQVHNVAHQNLQTKVIHFPSTSIKQCCTTGLNHKSSMQNLSAEPSLYNGPGRRGAYSAHPYYLIPTQNQHFLPILKQCATALHARECAINGDSARDNPCSGRINTCHSAPTRLAAFLGGTSPNGPFHERR</sequence>
<name>A0ABP0URP2_9BRYO</name>
<keyword evidence="2" id="KW-1185">Reference proteome</keyword>
<organism evidence="1 2">
    <name type="scientific">Sphagnum troendelagicum</name>
    <dbReference type="NCBI Taxonomy" id="128251"/>
    <lineage>
        <taxon>Eukaryota</taxon>
        <taxon>Viridiplantae</taxon>
        <taxon>Streptophyta</taxon>
        <taxon>Embryophyta</taxon>
        <taxon>Bryophyta</taxon>
        <taxon>Sphagnophytina</taxon>
        <taxon>Sphagnopsida</taxon>
        <taxon>Sphagnales</taxon>
        <taxon>Sphagnaceae</taxon>
        <taxon>Sphagnum</taxon>
    </lineage>
</organism>
<gene>
    <name evidence="1" type="ORF">CSSPTR1EN2_LOCUS19179</name>
</gene>
<evidence type="ECO:0000313" key="1">
    <source>
        <dbReference type="EMBL" id="CAK9228539.1"/>
    </source>
</evidence>
<reference evidence="1" key="1">
    <citation type="submission" date="2024-02" db="EMBL/GenBank/DDBJ databases">
        <authorList>
            <consortium name="ELIXIR-Norway"/>
            <consortium name="Elixir Norway"/>
        </authorList>
    </citation>
    <scope>NUCLEOTIDE SEQUENCE</scope>
</reference>
<dbReference type="EMBL" id="OZ019898">
    <property type="protein sequence ID" value="CAK9228539.1"/>
    <property type="molecule type" value="Genomic_DNA"/>
</dbReference>
<dbReference type="Proteomes" id="UP001497512">
    <property type="component" value="Chromosome 6"/>
</dbReference>
<evidence type="ECO:0000313" key="2">
    <source>
        <dbReference type="Proteomes" id="UP001497512"/>
    </source>
</evidence>
<accession>A0ABP0URP2</accession>